<dbReference type="Pfam" id="PF00753">
    <property type="entry name" value="Lactamase_B"/>
    <property type="match status" value="1"/>
</dbReference>
<sequence>MFQTQIIAIPILPFGMVNAHLIRSEAGCVLIDTGIPGSEAKIGKALAEHGLTFRDIKLIVVTHAHTDHAGSAARVRALSGAPILAHRDDADFYSRKEPMTYCTTSWVGKLFLKTPVPHEPYDGFVPDIMMTNGHTVNLLDFGVDGIVRHTGGHTPGSIAVELSSQDMMVGDLIASGILIGGVIRKGRAIRPPFEDDPATVSRELIRMVDGGGKRFHMGHGGPLDVREVLRHAHALAKLAGDPCTSGKCGHQHH</sequence>
<accession>A0A0G3EJ69</accession>
<dbReference type="InterPro" id="IPR001279">
    <property type="entry name" value="Metallo-B-lactamas"/>
</dbReference>
<organism evidence="2 3">
    <name type="scientific">Pandoraea thiooxydans</name>
    <dbReference type="NCBI Taxonomy" id="445709"/>
    <lineage>
        <taxon>Bacteria</taxon>
        <taxon>Pseudomonadati</taxon>
        <taxon>Pseudomonadota</taxon>
        <taxon>Betaproteobacteria</taxon>
        <taxon>Burkholderiales</taxon>
        <taxon>Burkholderiaceae</taxon>
        <taxon>Pandoraea</taxon>
    </lineage>
</organism>
<dbReference type="Gene3D" id="3.60.15.10">
    <property type="entry name" value="Ribonuclease Z/Hydroxyacylglutathione hydrolase-like"/>
    <property type="match status" value="1"/>
</dbReference>
<dbReference type="AlphaFoldDB" id="A0A0G3EJ69"/>
<evidence type="ECO:0000259" key="1">
    <source>
        <dbReference type="SMART" id="SM00849"/>
    </source>
</evidence>
<reference evidence="3" key="1">
    <citation type="submission" date="2015-06" db="EMBL/GenBank/DDBJ databases">
        <authorList>
            <person name="Lim Y.L."/>
            <person name="Ee R."/>
            <person name="Yong D."/>
            <person name="How K.Y."/>
            <person name="Yin W.F."/>
            <person name="Chan K.G."/>
        </authorList>
    </citation>
    <scope>NUCLEOTIDE SEQUENCE [LARGE SCALE GENOMIC DNA]</scope>
    <source>
        <strain evidence="3">DSM 25325</strain>
    </source>
</reference>
<dbReference type="OrthoDB" id="5443440at2"/>
<dbReference type="PANTHER" id="PTHR42951">
    <property type="entry name" value="METALLO-BETA-LACTAMASE DOMAIN-CONTAINING"/>
    <property type="match status" value="1"/>
</dbReference>
<dbReference type="Proteomes" id="UP000036700">
    <property type="component" value="Chromosome"/>
</dbReference>
<keyword evidence="2" id="KW-0378">Hydrolase</keyword>
<evidence type="ECO:0000313" key="2">
    <source>
        <dbReference type="EMBL" id="AKJ66960.1"/>
    </source>
</evidence>
<proteinExistence type="predicted"/>
<dbReference type="KEGG" id="ptx:ABW99_00660"/>
<dbReference type="InterPro" id="IPR050855">
    <property type="entry name" value="NDM-1-like"/>
</dbReference>
<name>A0A0G3EJ69_9BURK</name>
<dbReference type="STRING" id="445709.ABW99_00660"/>
<dbReference type="GO" id="GO:0016787">
    <property type="term" value="F:hydrolase activity"/>
    <property type="evidence" value="ECO:0007669"/>
    <property type="project" value="UniProtKB-KW"/>
</dbReference>
<gene>
    <name evidence="2" type="ORF">ABW99_00660</name>
</gene>
<keyword evidence="3" id="KW-1185">Reference proteome</keyword>
<feature type="domain" description="Metallo-beta-lactamase" evidence="1">
    <location>
        <begin position="16"/>
        <end position="219"/>
    </location>
</feature>
<dbReference type="PANTHER" id="PTHR42951:SF17">
    <property type="entry name" value="METALLO-BETA-LACTAMASE DOMAIN-CONTAINING PROTEIN"/>
    <property type="match status" value="1"/>
</dbReference>
<dbReference type="InterPro" id="IPR036866">
    <property type="entry name" value="RibonucZ/Hydroxyglut_hydro"/>
</dbReference>
<evidence type="ECO:0000313" key="3">
    <source>
        <dbReference type="Proteomes" id="UP000036700"/>
    </source>
</evidence>
<dbReference type="PATRIC" id="fig|445709.3.peg.151"/>
<dbReference type="EMBL" id="CP011568">
    <property type="protein sequence ID" value="AKJ66960.1"/>
    <property type="molecule type" value="Genomic_DNA"/>
</dbReference>
<protein>
    <submittedName>
        <fullName evidence="2">MBL fold metallo-hydrolase</fullName>
    </submittedName>
</protein>
<dbReference type="SUPFAM" id="SSF56281">
    <property type="entry name" value="Metallo-hydrolase/oxidoreductase"/>
    <property type="match status" value="1"/>
</dbReference>
<dbReference type="SMART" id="SM00849">
    <property type="entry name" value="Lactamase_B"/>
    <property type="match status" value="1"/>
</dbReference>
<dbReference type="RefSeq" id="WP_047212479.1">
    <property type="nucleotide sequence ID" value="NZ_CP011568.3"/>
</dbReference>